<sequence length="439" mass="48890">MLPGVSAGIPQVTPSTTNITDNISRNGEGSKVLENVLGTESTNTEFHTAKSSQETTFLHYPEIQRGDKAAVKLINFVNDGTLTENVKIEGTVKLDGRNSSVAVDFRTGKMWGQTRKHVIDTNIDPNIDPKKDPNKGFMLFVNDGKINDIFKKSFEQINKHKLSGENHAAIFGEWCGVGVMDTDSKDFAINKLKPLFVVFDIAFFKEGSKKGNKARNQECRFLPAKIVNDIITSARNGGQRNSSDNDPSTAQERVFCTNEFETYELTINPLTFQIEGNISAGSSKFLRHKVPERLLEITNDIIEQCPVAHKLGQKGRGEGAVWRVVSDNPKTNGLMFKVSETKDTESKAGNLPPEQKEKINSKNVFITTFLTKERMEKVWSETPKNRVSQPIFCQAVKKNIGLEQPASVEASGLKTKEIHKIITSVAGDWYMQHQGNEQK</sequence>
<name>A0ABY5XCL0_ERWPY</name>
<protein>
    <submittedName>
        <fullName evidence="2">RNA ligase family protein</fullName>
    </submittedName>
</protein>
<organism evidence="2 3">
    <name type="scientific">Erwinia pyrifoliae</name>
    <dbReference type="NCBI Taxonomy" id="79967"/>
    <lineage>
        <taxon>Bacteria</taxon>
        <taxon>Pseudomonadati</taxon>
        <taxon>Pseudomonadota</taxon>
        <taxon>Gammaproteobacteria</taxon>
        <taxon>Enterobacterales</taxon>
        <taxon>Erwiniaceae</taxon>
        <taxon>Erwinia</taxon>
    </lineage>
</organism>
<evidence type="ECO:0000313" key="3">
    <source>
        <dbReference type="Proteomes" id="UP001058553"/>
    </source>
</evidence>
<dbReference type="GeneID" id="92237012"/>
<dbReference type="RefSeq" id="WP_012668137.1">
    <property type="nucleotide sequence ID" value="NZ_CP023567.1"/>
</dbReference>
<keyword evidence="2" id="KW-0436">Ligase</keyword>
<feature type="domain" description="RNA ligase" evidence="1">
    <location>
        <begin position="89"/>
        <end position="338"/>
    </location>
</feature>
<dbReference type="Pfam" id="PF09414">
    <property type="entry name" value="RNA_ligase"/>
    <property type="match status" value="1"/>
</dbReference>
<dbReference type="Proteomes" id="UP001058553">
    <property type="component" value="Chromosome"/>
</dbReference>
<proteinExistence type="predicted"/>
<dbReference type="GO" id="GO:0016874">
    <property type="term" value="F:ligase activity"/>
    <property type="evidence" value="ECO:0007669"/>
    <property type="project" value="UniProtKB-KW"/>
</dbReference>
<keyword evidence="3" id="KW-1185">Reference proteome</keyword>
<evidence type="ECO:0000313" key="2">
    <source>
        <dbReference type="EMBL" id="UWS35145.1"/>
    </source>
</evidence>
<gene>
    <name evidence="2" type="ORF">NYP84_08390</name>
</gene>
<dbReference type="InterPro" id="IPR021122">
    <property type="entry name" value="RNA_ligase_dom_REL/Rnl2"/>
</dbReference>
<evidence type="ECO:0000259" key="1">
    <source>
        <dbReference type="Pfam" id="PF09414"/>
    </source>
</evidence>
<reference evidence="2" key="1">
    <citation type="submission" date="2022-07" db="EMBL/GenBank/DDBJ databases">
        <title>Genetic diversity of Erwinia pyrifoliae.</title>
        <authorList>
            <person name="Park D.S."/>
            <person name="Ham H."/>
        </authorList>
    </citation>
    <scope>NUCLEOTIDE SEQUENCE</scope>
    <source>
        <strain evidence="2">CP201486</strain>
    </source>
</reference>
<accession>A0ABY5XCL0</accession>
<dbReference type="EMBL" id="CP103445">
    <property type="protein sequence ID" value="UWS35145.1"/>
    <property type="molecule type" value="Genomic_DNA"/>
</dbReference>